<evidence type="ECO:0000313" key="3">
    <source>
        <dbReference type="Proteomes" id="UP001370758"/>
    </source>
</evidence>
<dbReference type="Proteomes" id="UP001370758">
    <property type="component" value="Unassembled WGS sequence"/>
</dbReference>
<sequence length="195" mass="21708">MFLRRLRFGGPANGTTAIKAGGSQAKSITHQDIPNKPEHSISTNIDTSSQIKNTVFSSRLTIYFEIPITTTSCTIPPKQQPLVDIPAVRRRGVFAGTPPDKPLDRAYPGWMNQAIEACQVYGVSVVISPLSEGFWAIFLKDSTGRYDSIAKTIKAIRKLQATLRSPSIKWMTKKQYFLFKSDLELLRTGSRVLSF</sequence>
<gene>
    <name evidence="2" type="ORF">TWF481_006207</name>
</gene>
<dbReference type="AlphaFoldDB" id="A0AAV9WGK5"/>
<protein>
    <submittedName>
        <fullName evidence="2">Uncharacterized protein</fullName>
    </submittedName>
</protein>
<feature type="region of interest" description="Disordered" evidence="1">
    <location>
        <begin position="13"/>
        <end position="42"/>
    </location>
</feature>
<name>A0AAV9WGK5_9PEZI</name>
<comment type="caution">
    <text evidence="2">The sequence shown here is derived from an EMBL/GenBank/DDBJ whole genome shotgun (WGS) entry which is preliminary data.</text>
</comment>
<evidence type="ECO:0000313" key="2">
    <source>
        <dbReference type="EMBL" id="KAK6507785.1"/>
    </source>
</evidence>
<dbReference type="EMBL" id="JAVHJL010000003">
    <property type="protein sequence ID" value="KAK6507785.1"/>
    <property type="molecule type" value="Genomic_DNA"/>
</dbReference>
<evidence type="ECO:0000256" key="1">
    <source>
        <dbReference type="SAM" id="MobiDB-lite"/>
    </source>
</evidence>
<keyword evidence="3" id="KW-1185">Reference proteome</keyword>
<organism evidence="2 3">
    <name type="scientific">Arthrobotrys musiformis</name>
    <dbReference type="NCBI Taxonomy" id="47236"/>
    <lineage>
        <taxon>Eukaryota</taxon>
        <taxon>Fungi</taxon>
        <taxon>Dikarya</taxon>
        <taxon>Ascomycota</taxon>
        <taxon>Pezizomycotina</taxon>
        <taxon>Orbiliomycetes</taxon>
        <taxon>Orbiliales</taxon>
        <taxon>Orbiliaceae</taxon>
        <taxon>Arthrobotrys</taxon>
    </lineage>
</organism>
<reference evidence="2 3" key="1">
    <citation type="submission" date="2023-08" db="EMBL/GenBank/DDBJ databases">
        <authorList>
            <person name="Palmer J.M."/>
        </authorList>
    </citation>
    <scope>NUCLEOTIDE SEQUENCE [LARGE SCALE GENOMIC DNA]</scope>
    <source>
        <strain evidence="2 3">TWF481</strain>
    </source>
</reference>
<proteinExistence type="predicted"/>
<accession>A0AAV9WGK5</accession>